<dbReference type="Gene3D" id="3.20.20.150">
    <property type="entry name" value="Divalent-metal-dependent TIM barrel enzymes"/>
    <property type="match status" value="1"/>
</dbReference>
<dbReference type="Pfam" id="PF05185">
    <property type="entry name" value="PRMT5"/>
    <property type="match status" value="1"/>
</dbReference>
<protein>
    <recommendedName>
        <fullName evidence="4">Protein arginine N-methyltransferase</fullName>
    </recommendedName>
</protein>
<feature type="active site" description="Proton donor/acceptor" evidence="5">
    <location>
        <position position="416"/>
    </location>
</feature>
<dbReference type="GeneID" id="117566945"/>
<sequence length="603" mass="68906">MNYYVCLQQEGINDIAKFINKAQANNYNVVATSINANILPMEPFETDPTYPATLLKADEWNSKVLFCLSDVDVDSPNVKLSEYSKAMLLRDITWAEHLQNNGSVMIRLRGPKNENLAKIIEARNKGSWFIQVPITNPEIATFEHRKDATDKEIEEAQEVDPWSWWNDLRFAVNHNAKVKVVLELNDSDRPSRETVRRWLGEPIEAVIIPSSLFILNRSNYYVLNKEWQAIIGHFINVRANIIISATANDHGISQYADYMRKLINDNCDTHSLNSYENVLEIPLQPLFDNLDSYTYEIFEIDPVKYKLYQDAIEQALLDRVSDEEAKRTLTVIMVLGGGRGPLARAAFNAAEKAKRKVRVYIIEKNPSAIRTLTNMVKTLWSKKDVHIFSKDMRDFAPPELADILVSELLGSFGDNELSPECLDGALKLLKEDGISIPCKSTSYINPLMSAVLHNNVLQTSSVSAFNCGYVTLLKNIYHIDEPKALFEFKHPNRDKVVDNTRFKELLFTVEKDCVLHGIGGYFDTMLYKQISLSINPLTHTPGMFSWFPMFFPTQPRTVKQGDTISIKFWRCVDPGKVWYEWQLSAPVESERHNADGTGYNMRL</sequence>
<dbReference type="OrthoDB" id="1368803at2759"/>
<feature type="binding site" evidence="6">
    <location>
        <begin position="304"/>
        <end position="305"/>
    </location>
    <ligand>
        <name>S-adenosyl-L-methionine</name>
        <dbReference type="ChEBI" id="CHEBI:59789"/>
    </ligand>
</feature>
<dbReference type="Pfam" id="PF17285">
    <property type="entry name" value="PRMT5_TIM"/>
    <property type="match status" value="1"/>
</dbReference>
<feature type="binding site" evidence="6">
    <location>
        <begin position="391"/>
        <end position="392"/>
    </location>
    <ligand>
        <name>S-adenosyl-L-methionine</name>
        <dbReference type="ChEBI" id="CHEBI:59789"/>
    </ligand>
</feature>
<feature type="domain" description="PRMT5 TIM barrel" evidence="9">
    <location>
        <begin position="27"/>
        <end position="264"/>
    </location>
</feature>
<dbReference type="AlphaFoldDB" id="A0A6P8WSW3"/>
<evidence type="ECO:0000313" key="12">
    <source>
        <dbReference type="RefSeq" id="XP_034102468.1"/>
    </source>
</evidence>
<evidence type="ECO:0000256" key="2">
    <source>
        <dbReference type="ARBA" id="ARBA00022679"/>
    </source>
</evidence>
<name>A0A6P8WSW3_DROAB</name>
<dbReference type="GO" id="GO:0016274">
    <property type="term" value="F:protein-arginine N-methyltransferase activity"/>
    <property type="evidence" value="ECO:0007669"/>
    <property type="project" value="InterPro"/>
</dbReference>
<dbReference type="GO" id="GO:0005634">
    <property type="term" value="C:nucleus"/>
    <property type="evidence" value="ECO:0007669"/>
    <property type="project" value="TreeGrafter"/>
</dbReference>
<dbReference type="InterPro" id="IPR035247">
    <property type="entry name" value="PRMT5_TIM"/>
</dbReference>
<dbReference type="RefSeq" id="XP_034102468.1">
    <property type="nucleotide sequence ID" value="XM_034246577.2"/>
</dbReference>
<dbReference type="PIRSF" id="PIRSF015894">
    <property type="entry name" value="Skb1_MeTrfase"/>
    <property type="match status" value="1"/>
</dbReference>
<evidence type="ECO:0000256" key="7">
    <source>
        <dbReference type="PIRSR" id="PIRSR015894-3"/>
    </source>
</evidence>
<dbReference type="InterPro" id="IPR029063">
    <property type="entry name" value="SAM-dependent_MTases_sf"/>
</dbReference>
<evidence type="ECO:0000259" key="9">
    <source>
        <dbReference type="Pfam" id="PF17285"/>
    </source>
</evidence>
<evidence type="ECO:0000256" key="4">
    <source>
        <dbReference type="PIRNR" id="PIRNR015894"/>
    </source>
</evidence>
<evidence type="ECO:0000256" key="5">
    <source>
        <dbReference type="PIRSR" id="PIRSR015894-1"/>
    </source>
</evidence>
<gene>
    <name evidence="12" type="primary">LOC117566945</name>
</gene>
<dbReference type="InterPro" id="IPR007857">
    <property type="entry name" value="Arg_MeTrfase_PRMT5"/>
</dbReference>
<evidence type="ECO:0000256" key="6">
    <source>
        <dbReference type="PIRSR" id="PIRSR015894-2"/>
    </source>
</evidence>
<keyword evidence="2 4" id="KW-0808">Transferase</keyword>
<evidence type="ECO:0000313" key="11">
    <source>
        <dbReference type="Proteomes" id="UP000515160"/>
    </source>
</evidence>
<dbReference type="Proteomes" id="UP000515160">
    <property type="component" value="Chromosome 3"/>
</dbReference>
<dbReference type="GO" id="GO:0006355">
    <property type="term" value="P:regulation of DNA-templated transcription"/>
    <property type="evidence" value="ECO:0007669"/>
    <property type="project" value="TreeGrafter"/>
</dbReference>
<dbReference type="Gene3D" id="3.40.50.150">
    <property type="entry name" value="Vaccinia Virus protein VP39"/>
    <property type="match status" value="1"/>
</dbReference>
<feature type="active site" description="Proton donor/acceptor" evidence="5">
    <location>
        <position position="407"/>
    </location>
</feature>
<dbReference type="GO" id="GO:0005829">
    <property type="term" value="C:cytosol"/>
    <property type="evidence" value="ECO:0007669"/>
    <property type="project" value="TreeGrafter"/>
</dbReference>
<dbReference type="PANTHER" id="PTHR10738">
    <property type="entry name" value="PROTEIN ARGININE N-METHYLTRANSFERASE 5"/>
    <property type="match status" value="1"/>
</dbReference>
<dbReference type="GO" id="GO:0032259">
    <property type="term" value="P:methylation"/>
    <property type="evidence" value="ECO:0007669"/>
    <property type="project" value="UniProtKB-KW"/>
</dbReference>
<organism evidence="11 12">
    <name type="scientific">Drosophila albomicans</name>
    <name type="common">Fruit fly</name>
    <dbReference type="NCBI Taxonomy" id="7291"/>
    <lineage>
        <taxon>Eukaryota</taxon>
        <taxon>Metazoa</taxon>
        <taxon>Ecdysozoa</taxon>
        <taxon>Arthropoda</taxon>
        <taxon>Hexapoda</taxon>
        <taxon>Insecta</taxon>
        <taxon>Pterygota</taxon>
        <taxon>Neoptera</taxon>
        <taxon>Endopterygota</taxon>
        <taxon>Diptera</taxon>
        <taxon>Brachycera</taxon>
        <taxon>Muscomorpha</taxon>
        <taxon>Ephydroidea</taxon>
        <taxon>Drosophilidae</taxon>
        <taxon>Drosophila</taxon>
    </lineage>
</organism>
<dbReference type="InterPro" id="IPR025799">
    <property type="entry name" value="Arg_MeTrfase"/>
</dbReference>
<feature type="site" description="Critical for specifying symmetric addition of methyl groups" evidence="7">
    <location>
        <position position="298"/>
    </location>
</feature>
<comment type="similarity">
    <text evidence="4">Belongs to the class I-like SAM-binding methyltransferase superfamily.</text>
</comment>
<feature type="binding site" evidence="6">
    <location>
        <position position="363"/>
    </location>
    <ligand>
        <name>S-adenosyl-L-methionine</name>
        <dbReference type="ChEBI" id="CHEBI:59789"/>
    </ligand>
</feature>
<dbReference type="SUPFAM" id="SSF53335">
    <property type="entry name" value="S-adenosyl-L-methionine-dependent methyltransferases"/>
    <property type="match status" value="1"/>
</dbReference>
<feature type="binding site" evidence="6">
    <location>
        <position position="295"/>
    </location>
    <ligand>
        <name>S-adenosyl-L-methionine</name>
        <dbReference type="ChEBI" id="CHEBI:59789"/>
    </ligand>
</feature>
<evidence type="ECO:0000256" key="1">
    <source>
        <dbReference type="ARBA" id="ARBA00022603"/>
    </source>
</evidence>
<keyword evidence="1 4" id="KW-0489">Methyltransferase</keyword>
<evidence type="ECO:0000259" key="8">
    <source>
        <dbReference type="Pfam" id="PF05185"/>
    </source>
</evidence>
<accession>A0A6P8WSW3</accession>
<keyword evidence="3 4" id="KW-0949">S-adenosyl-L-methionine</keyword>
<dbReference type="PANTHER" id="PTHR10738:SF0">
    <property type="entry name" value="PROTEIN ARGININE N-METHYLTRANSFERASE 5"/>
    <property type="match status" value="1"/>
</dbReference>
<evidence type="ECO:0000256" key="3">
    <source>
        <dbReference type="ARBA" id="ARBA00022691"/>
    </source>
</evidence>
<dbReference type="PROSITE" id="PS51678">
    <property type="entry name" value="SAM_MT_PRMT"/>
    <property type="match status" value="1"/>
</dbReference>
<dbReference type="InterPro" id="IPR035075">
    <property type="entry name" value="PRMT5"/>
</dbReference>
<dbReference type="CTD" id="36809"/>
<dbReference type="InterPro" id="IPR035248">
    <property type="entry name" value="PRMT5_C"/>
</dbReference>
<dbReference type="Pfam" id="PF17286">
    <property type="entry name" value="PRMT5_C"/>
    <property type="match status" value="1"/>
</dbReference>
<keyword evidence="11" id="KW-1185">Reference proteome</keyword>
<evidence type="ECO:0000259" key="10">
    <source>
        <dbReference type="Pfam" id="PF17286"/>
    </source>
</evidence>
<feature type="domain" description="PRMT5 arginine-N-methyltransferase" evidence="8">
    <location>
        <begin position="270"/>
        <end position="436"/>
    </location>
</feature>
<reference evidence="12" key="1">
    <citation type="submission" date="2025-08" db="UniProtKB">
        <authorList>
            <consortium name="RefSeq"/>
        </authorList>
    </citation>
    <scope>IDENTIFICATION</scope>
    <source>
        <strain evidence="12">15112-1751.03</strain>
        <tissue evidence="12">Whole Adult</tissue>
    </source>
</reference>
<dbReference type="Gene3D" id="2.70.160.11">
    <property type="entry name" value="Hnrnp arginine n-methyltransferase1"/>
    <property type="match status" value="1"/>
</dbReference>
<proteinExistence type="inferred from homology"/>
<feature type="domain" description="PRMT5 oligomerisation" evidence="10">
    <location>
        <begin position="440"/>
        <end position="601"/>
    </location>
</feature>